<evidence type="ECO:0000313" key="8">
    <source>
        <dbReference type="Proteomes" id="UP001630127"/>
    </source>
</evidence>
<feature type="signal peptide" evidence="5">
    <location>
        <begin position="1"/>
        <end position="18"/>
    </location>
</feature>
<organism evidence="7 8">
    <name type="scientific">Cinchona calisaya</name>
    <dbReference type="NCBI Taxonomy" id="153742"/>
    <lineage>
        <taxon>Eukaryota</taxon>
        <taxon>Viridiplantae</taxon>
        <taxon>Streptophyta</taxon>
        <taxon>Embryophyta</taxon>
        <taxon>Tracheophyta</taxon>
        <taxon>Spermatophyta</taxon>
        <taxon>Magnoliopsida</taxon>
        <taxon>eudicotyledons</taxon>
        <taxon>Gunneridae</taxon>
        <taxon>Pentapetalae</taxon>
        <taxon>asterids</taxon>
        <taxon>lamiids</taxon>
        <taxon>Gentianales</taxon>
        <taxon>Rubiaceae</taxon>
        <taxon>Cinchonoideae</taxon>
        <taxon>Cinchoneae</taxon>
        <taxon>Cinchona</taxon>
    </lineage>
</organism>
<dbReference type="SUPFAM" id="SSF63829">
    <property type="entry name" value="Calcium-dependent phosphotriesterase"/>
    <property type="match status" value="1"/>
</dbReference>
<keyword evidence="4" id="KW-0325">Glycoprotein</keyword>
<evidence type="ECO:0000256" key="3">
    <source>
        <dbReference type="ARBA" id="ARBA00022554"/>
    </source>
</evidence>
<evidence type="ECO:0000256" key="4">
    <source>
        <dbReference type="ARBA" id="ARBA00023180"/>
    </source>
</evidence>
<dbReference type="Pfam" id="PF20067">
    <property type="entry name" value="SSL_N"/>
    <property type="match status" value="1"/>
</dbReference>
<evidence type="ECO:0000313" key="7">
    <source>
        <dbReference type="EMBL" id="KAL3512327.1"/>
    </source>
</evidence>
<dbReference type="InterPro" id="IPR018119">
    <property type="entry name" value="Strictosidine_synth_cons-reg"/>
</dbReference>
<accession>A0ABD2Z2K3</accession>
<evidence type="ECO:0000256" key="2">
    <source>
        <dbReference type="ARBA" id="ARBA00009191"/>
    </source>
</evidence>
<name>A0ABD2Z2K3_9GENT</name>
<evidence type="ECO:0000256" key="1">
    <source>
        <dbReference type="ARBA" id="ARBA00004116"/>
    </source>
</evidence>
<evidence type="ECO:0000256" key="5">
    <source>
        <dbReference type="SAM" id="SignalP"/>
    </source>
</evidence>
<reference evidence="7 8" key="1">
    <citation type="submission" date="2024-11" db="EMBL/GenBank/DDBJ databases">
        <title>A near-complete genome assembly of Cinchona calisaya.</title>
        <authorList>
            <person name="Lian D.C."/>
            <person name="Zhao X.W."/>
            <person name="Wei L."/>
        </authorList>
    </citation>
    <scope>NUCLEOTIDE SEQUENCE [LARGE SCALE GENOMIC DNA]</scope>
    <source>
        <tissue evidence="7">Nenye</tissue>
    </source>
</reference>
<keyword evidence="8" id="KW-1185">Reference proteome</keyword>
<evidence type="ECO:0000259" key="6">
    <source>
        <dbReference type="Pfam" id="PF03088"/>
    </source>
</evidence>
<comment type="caution">
    <text evidence="7">The sequence shown here is derived from an EMBL/GenBank/DDBJ whole genome shotgun (WGS) entry which is preliminary data.</text>
</comment>
<dbReference type="Proteomes" id="UP001630127">
    <property type="component" value="Unassembled WGS sequence"/>
</dbReference>
<sequence length="331" mass="36157">MAKFSIFVTLFFIPSLLALDPYTKFTLLNLPPGPIGPESVALDRFSQGPYAGVSDGRILVYKGSDTGFVDFAYTAPNRTKQLCDGTTNVTLGPTCGRPLGFSFNTLTGVLFIVDTFLGLFAVGPNGGRATLLSDSAGGVRFNFLTGIDVAPITGEVVFTDGSLNFDFRNVIEQNAPTNDSSGRLMTYNPITKQVKVLQDKLPVPIGPVFNFDSTFVLYSDIYAKRVVKYWLTGPKANTNEVLLNLPGRPIKIKRATTAGEFWVAVNIFVDQPPSITPFGYKFNSCGDVLLIKELQREYNNTEITVVQEYNDGNTLLVGSRTVTYVGIYTKS</sequence>
<protein>
    <recommendedName>
        <fullName evidence="6">Strictosidine synthase conserved region domain-containing protein</fullName>
    </recommendedName>
</protein>
<dbReference type="InterPro" id="IPR011042">
    <property type="entry name" value="6-blade_b-propeller_TolB-like"/>
</dbReference>
<feature type="domain" description="Strictosidine synthase conserved region" evidence="6">
    <location>
        <begin position="147"/>
        <end position="233"/>
    </location>
</feature>
<dbReference type="AlphaFoldDB" id="A0ABD2Z2K3"/>
<keyword evidence="3" id="KW-0926">Vacuole</keyword>
<dbReference type="PANTHER" id="PTHR10426">
    <property type="entry name" value="STRICTOSIDINE SYNTHASE-RELATED"/>
    <property type="match status" value="1"/>
</dbReference>
<feature type="chain" id="PRO_5044848566" description="Strictosidine synthase conserved region domain-containing protein" evidence="5">
    <location>
        <begin position="19"/>
        <end position="331"/>
    </location>
</feature>
<comment type="similarity">
    <text evidence="2">Belongs to the strictosidine synthase family.</text>
</comment>
<dbReference type="Gene3D" id="2.120.10.30">
    <property type="entry name" value="TolB, C-terminal domain"/>
    <property type="match status" value="1"/>
</dbReference>
<gene>
    <name evidence="7" type="ORF">ACH5RR_025044</name>
</gene>
<dbReference type="EMBL" id="JBJUIK010000011">
    <property type="protein sequence ID" value="KAL3512327.1"/>
    <property type="molecule type" value="Genomic_DNA"/>
</dbReference>
<comment type="subcellular location">
    <subcellularLocation>
        <location evidence="1">Vacuole</location>
    </subcellularLocation>
</comment>
<dbReference type="PANTHER" id="PTHR10426:SF136">
    <property type="entry name" value="PROTEIN STRICTOSIDINE SYNTHASE-LIKE 9-LIKE"/>
    <property type="match status" value="1"/>
</dbReference>
<dbReference type="Pfam" id="PF03088">
    <property type="entry name" value="Str_synth"/>
    <property type="match status" value="1"/>
</dbReference>
<keyword evidence="5" id="KW-0732">Signal</keyword>
<proteinExistence type="inferred from homology"/>
<dbReference type="GO" id="GO:0005773">
    <property type="term" value="C:vacuole"/>
    <property type="evidence" value="ECO:0007669"/>
    <property type="project" value="UniProtKB-SubCell"/>
</dbReference>